<evidence type="ECO:0000256" key="1">
    <source>
        <dbReference type="ARBA" id="ARBA00006774"/>
    </source>
</evidence>
<dbReference type="EC" id="2.3.1.1" evidence="8"/>
<name>C7N0Y9_SLAHD</name>
<keyword evidence="8" id="KW-0963">Cytoplasm</keyword>
<dbReference type="FunFam" id="3.10.20.340:FF:000001">
    <property type="entry name" value="Arginine biosynthesis bifunctional protein ArgJ, chloroplastic"/>
    <property type="match status" value="1"/>
</dbReference>
<organism evidence="9 10">
    <name type="scientific">Slackia heliotrinireducens (strain ATCC 29202 / DSM 20476 / NCTC 11029 / RHS 1)</name>
    <name type="common">Peptococcus heliotrinreducens</name>
    <dbReference type="NCBI Taxonomy" id="471855"/>
    <lineage>
        <taxon>Bacteria</taxon>
        <taxon>Bacillati</taxon>
        <taxon>Actinomycetota</taxon>
        <taxon>Coriobacteriia</taxon>
        <taxon>Eggerthellales</taxon>
        <taxon>Eggerthellaceae</taxon>
        <taxon>Slackia</taxon>
    </lineage>
</organism>
<evidence type="ECO:0000256" key="3">
    <source>
        <dbReference type="ARBA" id="ARBA00022571"/>
    </source>
</evidence>
<dbReference type="AlphaFoldDB" id="C7N0Y9"/>
<protein>
    <recommendedName>
        <fullName evidence="8">Arginine biosynthesis bifunctional protein ArgJ</fullName>
    </recommendedName>
    <domain>
        <recommendedName>
            <fullName evidence="8">Glutamate N-acetyltransferase</fullName>
            <ecNumber evidence="8">2.3.1.35</ecNumber>
        </recommendedName>
        <alternativeName>
            <fullName evidence="8">Ornithine acetyltransferase</fullName>
            <shortName evidence="8">OATase</shortName>
        </alternativeName>
        <alternativeName>
            <fullName evidence="8">Ornithine transacetylase</fullName>
        </alternativeName>
    </domain>
    <domain>
        <recommendedName>
            <fullName evidence="8">Amino-acid acetyltransferase</fullName>
            <ecNumber evidence="8">2.3.1.1</ecNumber>
        </recommendedName>
        <alternativeName>
            <fullName evidence="8">N-acetylglutamate synthase</fullName>
            <shortName evidence="8">AGSase</shortName>
        </alternativeName>
    </domain>
    <component>
        <recommendedName>
            <fullName evidence="8">Arginine biosynthesis bifunctional protein ArgJ alpha chain</fullName>
        </recommendedName>
    </component>
    <component>
        <recommendedName>
            <fullName evidence="8">Arginine biosynthesis bifunctional protein ArgJ beta chain</fullName>
        </recommendedName>
    </component>
</protein>
<dbReference type="InterPro" id="IPR016117">
    <property type="entry name" value="ArgJ-like_dom_sf"/>
</dbReference>
<comment type="subunit">
    <text evidence="2 8">Heterotetramer of two alpha and two beta chains.</text>
</comment>
<dbReference type="eggNOG" id="COG1364">
    <property type="taxonomic scope" value="Bacteria"/>
</dbReference>
<dbReference type="NCBIfam" id="TIGR00120">
    <property type="entry name" value="ArgJ"/>
    <property type="match status" value="1"/>
</dbReference>
<keyword evidence="7 8" id="KW-0012">Acyltransferase</keyword>
<dbReference type="EMBL" id="CP001684">
    <property type="protein sequence ID" value="ACV23211.1"/>
    <property type="molecule type" value="Genomic_DNA"/>
</dbReference>
<dbReference type="Gene3D" id="3.10.20.340">
    <property type="entry name" value="ArgJ beta chain, C-terminal domain"/>
    <property type="match status" value="1"/>
</dbReference>
<comment type="similarity">
    <text evidence="1 8">Belongs to the ArgJ family.</text>
</comment>
<dbReference type="InterPro" id="IPR002813">
    <property type="entry name" value="Arg_biosynth_ArgJ"/>
</dbReference>
<comment type="catalytic activity">
    <reaction evidence="8">
        <text>L-glutamate + acetyl-CoA = N-acetyl-L-glutamate + CoA + H(+)</text>
        <dbReference type="Rhea" id="RHEA:24292"/>
        <dbReference type="ChEBI" id="CHEBI:15378"/>
        <dbReference type="ChEBI" id="CHEBI:29985"/>
        <dbReference type="ChEBI" id="CHEBI:44337"/>
        <dbReference type="ChEBI" id="CHEBI:57287"/>
        <dbReference type="ChEBI" id="CHEBI:57288"/>
        <dbReference type="EC" id="2.3.1.1"/>
    </reaction>
</comment>
<comment type="pathway">
    <text evidence="8">Amino-acid biosynthesis; L-arginine biosynthesis; L-ornithine and N-acetyl-L-glutamate from L-glutamate and N(2)-acetyl-L-ornithine (cyclic): step 1/1.</text>
</comment>
<dbReference type="PANTHER" id="PTHR23100">
    <property type="entry name" value="ARGININE BIOSYNTHESIS BIFUNCTIONAL PROTEIN ARGJ"/>
    <property type="match status" value="1"/>
</dbReference>
<evidence type="ECO:0000313" key="10">
    <source>
        <dbReference type="Proteomes" id="UP000002026"/>
    </source>
</evidence>
<evidence type="ECO:0000313" key="9">
    <source>
        <dbReference type="EMBL" id="ACV23211.1"/>
    </source>
</evidence>
<proteinExistence type="inferred from homology"/>
<dbReference type="CDD" id="cd02152">
    <property type="entry name" value="OAT"/>
    <property type="match status" value="1"/>
</dbReference>
<feature type="site" description="Cleavage; by autolysis" evidence="8">
    <location>
        <begin position="216"/>
        <end position="217"/>
    </location>
</feature>
<feature type="binding site" evidence="8">
    <location>
        <position position="175"/>
    </location>
    <ligand>
        <name>substrate</name>
    </ligand>
</feature>
<dbReference type="GO" id="GO:0004042">
    <property type="term" value="F:L-glutamate N-acetyltransferase activity"/>
    <property type="evidence" value="ECO:0007669"/>
    <property type="project" value="UniProtKB-UniRule"/>
</dbReference>
<evidence type="ECO:0000256" key="8">
    <source>
        <dbReference type="HAMAP-Rule" id="MF_01106"/>
    </source>
</evidence>
<keyword evidence="8" id="KW-0511">Multifunctional enzyme</keyword>
<comment type="subcellular location">
    <subcellularLocation>
        <location evidence="8">Cytoplasm</location>
    </subcellularLocation>
</comment>
<accession>C7N0Y9</accession>
<dbReference type="UniPathway" id="UPA00068">
    <property type="reaction ID" value="UER00106"/>
</dbReference>
<dbReference type="RefSeq" id="WP_012799311.1">
    <property type="nucleotide sequence ID" value="NC_013165.1"/>
</dbReference>
<dbReference type="InterPro" id="IPR042195">
    <property type="entry name" value="ArgJ_beta_C"/>
</dbReference>
<feature type="binding site" evidence="8">
    <location>
        <position position="432"/>
    </location>
    <ligand>
        <name>substrate</name>
    </ligand>
</feature>
<dbReference type="EC" id="2.3.1.35" evidence="8"/>
<evidence type="ECO:0000256" key="2">
    <source>
        <dbReference type="ARBA" id="ARBA00011475"/>
    </source>
</evidence>
<feature type="site" description="Involved in the stabilization of negative charge on the oxyanion by the formation of the oxyanion hole" evidence="8">
    <location>
        <position position="139"/>
    </location>
</feature>
<comment type="function">
    <text evidence="8">Catalyzes two activities which are involved in the cyclic version of arginine biosynthesis: the synthesis of N-acetylglutamate from glutamate and acetyl-CoA as the acetyl donor, and of ornithine by transacetylation between N(2)-acetylornithine and glutamate.</text>
</comment>
<dbReference type="Proteomes" id="UP000002026">
    <property type="component" value="Chromosome"/>
</dbReference>
<feature type="binding site" evidence="8">
    <location>
        <position position="206"/>
    </location>
    <ligand>
        <name>substrate</name>
    </ligand>
</feature>
<dbReference type="HOGENOM" id="CLU_027172_1_0_11"/>
<dbReference type="KEGG" id="shi:Shel_22010"/>
<dbReference type="HAMAP" id="MF_01106">
    <property type="entry name" value="ArgJ"/>
    <property type="match status" value="1"/>
</dbReference>
<feature type="binding site" evidence="8">
    <location>
        <position position="305"/>
    </location>
    <ligand>
        <name>substrate</name>
    </ligand>
</feature>
<feature type="chain" id="PRO_5023517466" description="Arginine biosynthesis bifunctional protein ArgJ beta chain" evidence="8">
    <location>
        <begin position="217"/>
        <end position="432"/>
    </location>
</feature>
<dbReference type="GO" id="GO:0004358">
    <property type="term" value="F:L-glutamate N-acetyltransferase activity, acting on acetyl-L-ornithine as donor"/>
    <property type="evidence" value="ECO:0007669"/>
    <property type="project" value="UniProtKB-UniRule"/>
</dbReference>
<feature type="active site" description="Nucleophile" evidence="8">
    <location>
        <position position="217"/>
    </location>
</feature>
<dbReference type="PANTHER" id="PTHR23100:SF0">
    <property type="entry name" value="ARGININE BIOSYNTHESIS BIFUNCTIONAL PROTEIN ARGJ, MITOCHONDRIAL"/>
    <property type="match status" value="1"/>
</dbReference>
<feature type="binding site" evidence="8">
    <location>
        <position position="427"/>
    </location>
    <ligand>
        <name>substrate</name>
    </ligand>
</feature>
<evidence type="ECO:0000256" key="4">
    <source>
        <dbReference type="ARBA" id="ARBA00022605"/>
    </source>
</evidence>
<keyword evidence="5 8" id="KW-0808">Transferase</keyword>
<evidence type="ECO:0000256" key="7">
    <source>
        <dbReference type="ARBA" id="ARBA00023315"/>
    </source>
</evidence>
<feature type="chain" id="PRO_5023517465" description="Arginine biosynthesis bifunctional protein ArgJ alpha chain" evidence="8">
    <location>
        <begin position="1"/>
        <end position="216"/>
    </location>
</feature>
<sequence length="432" mass="44379">MSYSTDFFDISGLALEPPALDDFAVIERGGVTSAQGFKACGVAGCFRPATPDRLDLAIVASDAPARCAGTFTKNEFYAAPVAVSREHSAQGCAKGVVINSGTANAATGTVGMDNARRMAAIGAEALGCATEEVLIASTGVIGRHMDMGKLEAAIRAAAPKLSADAGHDAAVAILTTDTHAKEFAVSWTTADPAYDKATFTVGGMAKGAGMIMPNMATMISVITTDAPLGQTCCQQALSAAVDGSFNKVTVDGDTSTNDTCLLMANGAAAAGAPWIEPGSIAADECAAAVAYVCTTIARAMAADGEGATKLLTVHIAGAANDAEAETAARTVANSMLVKTAIFGHDANWGRIAAAIGRSGVRMRQENMDIDLMGVNVLKAGLPVPFDEDDMLVRFEAPEIVIDADLGEGEGESTIWSCDLTFDYVHINGDYRS</sequence>
<keyword evidence="10" id="KW-1185">Reference proteome</keyword>
<evidence type="ECO:0000256" key="5">
    <source>
        <dbReference type="ARBA" id="ARBA00022679"/>
    </source>
</evidence>
<comment type="catalytic activity">
    <reaction evidence="8">
        <text>N(2)-acetyl-L-ornithine + L-glutamate = N-acetyl-L-glutamate + L-ornithine</text>
        <dbReference type="Rhea" id="RHEA:15349"/>
        <dbReference type="ChEBI" id="CHEBI:29985"/>
        <dbReference type="ChEBI" id="CHEBI:44337"/>
        <dbReference type="ChEBI" id="CHEBI:46911"/>
        <dbReference type="ChEBI" id="CHEBI:57805"/>
        <dbReference type="EC" id="2.3.1.35"/>
    </reaction>
</comment>
<dbReference type="NCBIfam" id="NF003802">
    <property type="entry name" value="PRK05388.1"/>
    <property type="match status" value="1"/>
</dbReference>
<dbReference type="GO" id="GO:0006526">
    <property type="term" value="P:L-arginine biosynthetic process"/>
    <property type="evidence" value="ECO:0007669"/>
    <property type="project" value="UniProtKB-UniRule"/>
</dbReference>
<dbReference type="SUPFAM" id="SSF56266">
    <property type="entry name" value="DmpA/ArgJ-like"/>
    <property type="match status" value="1"/>
</dbReference>
<keyword evidence="6 8" id="KW-0068">Autocatalytic cleavage</keyword>
<dbReference type="Pfam" id="PF01960">
    <property type="entry name" value="ArgJ"/>
    <property type="match status" value="1"/>
</dbReference>
<dbReference type="Gene3D" id="3.60.70.12">
    <property type="entry name" value="L-amino peptidase D-ALA esterase/amidase"/>
    <property type="match status" value="1"/>
</dbReference>
<feature type="binding site" evidence="8">
    <location>
        <position position="217"/>
    </location>
    <ligand>
        <name>substrate</name>
    </ligand>
</feature>
<gene>
    <name evidence="8" type="primary">argJ</name>
    <name evidence="9" type="ordered locus">Shel_22010</name>
</gene>
<dbReference type="STRING" id="471855.Shel_22010"/>
<dbReference type="MEROPS" id="T05.001"/>
<dbReference type="GO" id="GO:0005737">
    <property type="term" value="C:cytoplasm"/>
    <property type="evidence" value="ECO:0007669"/>
    <property type="project" value="UniProtKB-SubCell"/>
</dbReference>
<comment type="pathway">
    <text evidence="8">Amino-acid biosynthesis; L-arginine biosynthesis; N(2)-acetyl-L-ornithine from L-glutamate: step 1/4.</text>
</comment>
<keyword evidence="4 8" id="KW-0028">Amino-acid biosynthesis</keyword>
<dbReference type="GO" id="GO:0006592">
    <property type="term" value="P:ornithine biosynthetic process"/>
    <property type="evidence" value="ECO:0007669"/>
    <property type="project" value="TreeGrafter"/>
</dbReference>
<feature type="site" description="Involved in the stabilization of negative charge on the oxyanion by the formation of the oxyanion hole" evidence="8">
    <location>
        <position position="138"/>
    </location>
</feature>
<evidence type="ECO:0000256" key="6">
    <source>
        <dbReference type="ARBA" id="ARBA00022813"/>
    </source>
</evidence>
<keyword evidence="3 8" id="KW-0055">Arginine biosynthesis</keyword>
<reference evidence="9 10" key="1">
    <citation type="journal article" date="2009" name="Stand. Genomic Sci.">
        <title>Complete genome sequence of Slackia heliotrinireducens type strain (RHS 1).</title>
        <authorList>
            <person name="Pukall R."/>
            <person name="Lapidus A."/>
            <person name="Nolan M."/>
            <person name="Copeland A."/>
            <person name="Glavina Del Rio T."/>
            <person name="Lucas S."/>
            <person name="Chen F."/>
            <person name="Tice H."/>
            <person name="Cheng J.F."/>
            <person name="Chertkov O."/>
            <person name="Bruce D."/>
            <person name="Goodwin L."/>
            <person name="Kuske C."/>
            <person name="Brettin T."/>
            <person name="Detter J.C."/>
            <person name="Han C."/>
            <person name="Pitluck S."/>
            <person name="Pati A."/>
            <person name="Mavrommatis K."/>
            <person name="Ivanova N."/>
            <person name="Ovchinnikova G."/>
            <person name="Chen A."/>
            <person name="Palaniappan K."/>
            <person name="Schneider S."/>
            <person name="Rohde M."/>
            <person name="Chain P."/>
            <person name="D'haeseleer P."/>
            <person name="Goker M."/>
            <person name="Bristow J."/>
            <person name="Eisen J.A."/>
            <person name="Markowitz V."/>
            <person name="Kyrpides N.C."/>
            <person name="Klenk H.P."/>
            <person name="Hugenholtz P."/>
        </authorList>
    </citation>
    <scope>NUCLEOTIDE SEQUENCE [LARGE SCALE GENOMIC DNA]</scope>
    <source>
        <strain evidence="10">ATCC 29202 / DSM 20476 / NCTC 11029 / RHS 1</strain>
    </source>
</reference>